<feature type="transmembrane region" description="Helical" evidence="1">
    <location>
        <begin position="39"/>
        <end position="57"/>
    </location>
</feature>
<evidence type="ECO:0000313" key="2">
    <source>
        <dbReference type="EMBL" id="JAA83481.1"/>
    </source>
</evidence>
<evidence type="ECO:0000256" key="1">
    <source>
        <dbReference type="SAM" id="Phobius"/>
    </source>
</evidence>
<reference evidence="2" key="2">
    <citation type="submission" date="2013-05" db="EMBL/GenBank/DDBJ databases">
        <authorList>
            <person name="Carter J.-M."/>
            <person name="Baker S.C."/>
            <person name="Pink R."/>
            <person name="Carter D.R.F."/>
            <person name="Collins A."/>
            <person name="Tomlin J."/>
            <person name="Gibbs M."/>
            <person name="Breuker C.J."/>
        </authorList>
    </citation>
    <scope>NUCLEOTIDE SEQUENCE</scope>
    <source>
        <tissue evidence="2">Ovary</tissue>
    </source>
</reference>
<accession>S4NXE0</accession>
<keyword evidence="1" id="KW-1133">Transmembrane helix</keyword>
<name>S4NXE0_9NEOP</name>
<dbReference type="EMBL" id="GAIX01009079">
    <property type="protein sequence ID" value="JAA83481.1"/>
    <property type="molecule type" value="Transcribed_RNA"/>
</dbReference>
<reference evidence="2" key="1">
    <citation type="journal article" date="2013" name="BMC Genomics">
        <title>Unscrambling butterfly oogenesis.</title>
        <authorList>
            <person name="Carter J.M."/>
            <person name="Baker S.C."/>
            <person name="Pink R."/>
            <person name="Carter D.R."/>
            <person name="Collins A."/>
            <person name="Tomlin J."/>
            <person name="Gibbs M."/>
            <person name="Breuker C.J."/>
        </authorList>
    </citation>
    <scope>NUCLEOTIDE SEQUENCE</scope>
    <source>
        <tissue evidence="2">Ovary</tissue>
    </source>
</reference>
<protein>
    <submittedName>
        <fullName evidence="2">Uncharacterized protein</fullName>
    </submittedName>
</protein>
<keyword evidence="1" id="KW-0472">Membrane</keyword>
<proteinExistence type="predicted"/>
<dbReference type="AlphaFoldDB" id="S4NXE0"/>
<keyword evidence="1" id="KW-0812">Transmembrane</keyword>
<sequence>MKFLTISITCDKKMAIGVDTSKWKPRKFKGTPAGKARNIVGLCIASVGCLIGAFYQFSDVTVNYRKKLDIFYQDPIEEVERKLMIASGLPNRTGATIRRLMEEEARPDRPDK</sequence>
<organism evidence="2">
    <name type="scientific">Pararge aegeria</name>
    <name type="common">speckled wood butterfly</name>
    <dbReference type="NCBI Taxonomy" id="116150"/>
    <lineage>
        <taxon>Eukaryota</taxon>
        <taxon>Metazoa</taxon>
        <taxon>Ecdysozoa</taxon>
        <taxon>Arthropoda</taxon>
        <taxon>Hexapoda</taxon>
        <taxon>Insecta</taxon>
        <taxon>Pterygota</taxon>
        <taxon>Neoptera</taxon>
        <taxon>Endopterygota</taxon>
        <taxon>Lepidoptera</taxon>
        <taxon>Glossata</taxon>
        <taxon>Ditrysia</taxon>
        <taxon>Papilionoidea</taxon>
        <taxon>Nymphalidae</taxon>
        <taxon>Satyrinae</taxon>
        <taxon>Satyrini</taxon>
        <taxon>Parargina</taxon>
        <taxon>Pararge</taxon>
    </lineage>
</organism>